<dbReference type="PANTHER" id="PTHR30093:SF2">
    <property type="entry name" value="TYPE II SECRETION SYSTEM PROTEIN H"/>
    <property type="match status" value="1"/>
</dbReference>
<reference evidence="2 3" key="1">
    <citation type="submission" date="2023-02" db="EMBL/GenBank/DDBJ databases">
        <title>Genome sequence of Lentisphaera profundi SAORIC-696.</title>
        <authorList>
            <person name="Kim e."/>
            <person name="Cho J.-C."/>
            <person name="Choi A."/>
            <person name="Kang I."/>
        </authorList>
    </citation>
    <scope>NUCLEOTIDE SEQUENCE [LARGE SCALE GENOMIC DNA]</scope>
    <source>
        <strain evidence="2 3">SAORIC-696</strain>
    </source>
</reference>
<organism evidence="2 3">
    <name type="scientific">Lentisphaera profundi</name>
    <dbReference type="NCBI Taxonomy" id="1658616"/>
    <lineage>
        <taxon>Bacteria</taxon>
        <taxon>Pseudomonadati</taxon>
        <taxon>Lentisphaerota</taxon>
        <taxon>Lentisphaeria</taxon>
        <taxon>Lentisphaerales</taxon>
        <taxon>Lentisphaeraceae</taxon>
        <taxon>Lentisphaera</taxon>
    </lineage>
</organism>
<dbReference type="InterPro" id="IPR045584">
    <property type="entry name" value="Pilin-like"/>
</dbReference>
<gene>
    <name evidence="2" type="ORF">PQO03_02980</name>
</gene>
<dbReference type="Gene3D" id="3.30.700.10">
    <property type="entry name" value="Glycoprotein, Type 4 Pilin"/>
    <property type="match status" value="1"/>
</dbReference>
<keyword evidence="3" id="KW-1185">Reference proteome</keyword>
<dbReference type="SUPFAM" id="SSF54523">
    <property type="entry name" value="Pili subunits"/>
    <property type="match status" value="1"/>
</dbReference>
<accession>A0ABY7VUG9</accession>
<dbReference type="InterPro" id="IPR012902">
    <property type="entry name" value="N_methyl_site"/>
</dbReference>
<sequence length="238" mass="26718">MNKKFTLIELLVVVAIIGTLASLLLPVLGQARKTALATSCLNSNKQVAFAMIMFREDNDGAIAYGYSSLRKFQSGVDTYLGGNALPGEDASVFYNNASPTWYACPSTALDAENRIEATDYGMAHINNYQSLIGRKVTQINDSANAMLLMDTLKTDDPSIKVGRYEISVYSEDKYNKGSGLFYNNFKHNKQRASYTFVDGHGELIKWIPRYVFNDKYTKEIFAMDRISVNEQLHPDFRL</sequence>
<name>A0ABY7VUG9_9BACT</name>
<evidence type="ECO:0000313" key="2">
    <source>
        <dbReference type="EMBL" id="WDE96923.1"/>
    </source>
</evidence>
<dbReference type="Proteomes" id="UP001214250">
    <property type="component" value="Chromosome 1"/>
</dbReference>
<evidence type="ECO:0000313" key="3">
    <source>
        <dbReference type="Proteomes" id="UP001214250"/>
    </source>
</evidence>
<dbReference type="RefSeq" id="WP_274151003.1">
    <property type="nucleotide sequence ID" value="NZ_CP117811.1"/>
</dbReference>
<keyword evidence="1" id="KW-0488">Methylation</keyword>
<proteinExistence type="predicted"/>
<evidence type="ECO:0000256" key="1">
    <source>
        <dbReference type="ARBA" id="ARBA00022481"/>
    </source>
</evidence>
<protein>
    <submittedName>
        <fullName evidence="2">Type II secretion system protein</fullName>
    </submittedName>
</protein>
<dbReference type="PANTHER" id="PTHR30093">
    <property type="entry name" value="GENERAL SECRETION PATHWAY PROTEIN G"/>
    <property type="match status" value="1"/>
</dbReference>
<dbReference type="NCBIfam" id="TIGR02532">
    <property type="entry name" value="IV_pilin_GFxxxE"/>
    <property type="match status" value="1"/>
</dbReference>
<dbReference type="InterPro" id="IPR000983">
    <property type="entry name" value="Bac_GSPG_pilin"/>
</dbReference>
<dbReference type="PRINTS" id="PR00813">
    <property type="entry name" value="BCTERIALGSPG"/>
</dbReference>
<dbReference type="EMBL" id="CP117811">
    <property type="protein sequence ID" value="WDE96923.1"/>
    <property type="molecule type" value="Genomic_DNA"/>
</dbReference>